<keyword evidence="8" id="KW-0282">Flagellum</keyword>
<dbReference type="OrthoDB" id="9785233at2"/>
<dbReference type="RefSeq" id="WP_154150735.1">
    <property type="nucleotide sequence ID" value="NZ_SZWE01000001.1"/>
</dbReference>
<name>A0A844CXR9_9RHOB</name>
<feature type="compositionally biased region" description="Polar residues" evidence="6">
    <location>
        <begin position="1"/>
        <end position="23"/>
    </location>
</feature>
<sequence length="224" mass="23730">MEISPNPGTTPQPATRPETQGQSGEAVLSSDFETFLKMLTTQMENQDPLNPMDSAEFATQLATFSSVEQQVMTNDLLTDLNNQIGALGMAQLSGWIGMEAQAEMPLAYDGSPVPLTLRTSSLADSAQLLIRDSNGTLVQRLDVPARGGTFTWAGRDAGGATLPDGDYSATVESISQGDVIERHPAQVHATIVEARQDAGQTRLVMSGGQTVLADEIIALRDPAG</sequence>
<keyword evidence="9" id="KW-1185">Reference proteome</keyword>
<protein>
    <recommendedName>
        <fullName evidence="2 5">Basal-body rod modification protein FlgD</fullName>
    </recommendedName>
</protein>
<evidence type="ECO:0000256" key="3">
    <source>
        <dbReference type="ARBA" id="ARBA00022795"/>
    </source>
</evidence>
<dbReference type="EMBL" id="SZWE01000001">
    <property type="protein sequence ID" value="MRU15440.1"/>
    <property type="molecule type" value="Genomic_DNA"/>
</dbReference>
<evidence type="ECO:0000313" key="8">
    <source>
        <dbReference type="EMBL" id="MRU15440.1"/>
    </source>
</evidence>
<evidence type="ECO:0000256" key="5">
    <source>
        <dbReference type="RuleBase" id="RU362076"/>
    </source>
</evidence>
<organism evidence="8 9">
    <name type="scientific">Roseovarius bejariae</name>
    <dbReference type="NCBI Taxonomy" id="2576383"/>
    <lineage>
        <taxon>Bacteria</taxon>
        <taxon>Pseudomonadati</taxon>
        <taxon>Pseudomonadota</taxon>
        <taxon>Alphaproteobacteria</taxon>
        <taxon>Rhodobacterales</taxon>
        <taxon>Roseobacteraceae</taxon>
        <taxon>Roseovarius</taxon>
    </lineage>
</organism>
<feature type="domain" description="FlgD/Vpr Ig-like" evidence="7">
    <location>
        <begin position="112"/>
        <end position="175"/>
    </location>
</feature>
<evidence type="ECO:0000256" key="6">
    <source>
        <dbReference type="SAM" id="MobiDB-lite"/>
    </source>
</evidence>
<dbReference type="Proteomes" id="UP000564704">
    <property type="component" value="Unassembled WGS sequence"/>
</dbReference>
<evidence type="ECO:0000256" key="4">
    <source>
        <dbReference type="ARBA" id="ARBA00024746"/>
    </source>
</evidence>
<comment type="caution">
    <text evidence="8">The sequence shown here is derived from an EMBL/GenBank/DDBJ whole genome shotgun (WGS) entry which is preliminary data.</text>
</comment>
<keyword evidence="3 5" id="KW-1005">Bacterial flagellum biogenesis</keyword>
<reference evidence="8 9" key="1">
    <citation type="submission" date="2019-05" db="EMBL/GenBank/DDBJ databases">
        <title>Roseovarius bejariae sp. nov., a moderately halophylic bacterium isolated from a saline soil in Rambla Salada (Murcia).</title>
        <authorList>
            <person name="Castro D.J."/>
            <person name="Gomez-Altuve A."/>
            <person name="Reina J.C."/>
            <person name="Rodriguez M."/>
            <person name="Sampedro I."/>
            <person name="Llamas I."/>
            <person name="Martinez-Checa F."/>
        </authorList>
    </citation>
    <scope>NUCLEOTIDE SEQUENCE [LARGE SCALE GENOMIC DNA]</scope>
    <source>
        <strain evidence="8 9">A21</strain>
    </source>
</reference>
<evidence type="ECO:0000256" key="2">
    <source>
        <dbReference type="ARBA" id="ARBA00016013"/>
    </source>
</evidence>
<evidence type="ECO:0000256" key="1">
    <source>
        <dbReference type="ARBA" id="ARBA00010577"/>
    </source>
</evidence>
<accession>A0A844CXR9</accession>
<proteinExistence type="inferred from homology"/>
<dbReference type="InterPro" id="IPR005648">
    <property type="entry name" value="FlgD"/>
</dbReference>
<dbReference type="Pfam" id="PF13860">
    <property type="entry name" value="FlgD_ig"/>
    <property type="match status" value="1"/>
</dbReference>
<dbReference type="InterPro" id="IPR025965">
    <property type="entry name" value="FlgD/Vpr_Ig-like"/>
</dbReference>
<comment type="function">
    <text evidence="4 5">Required for flagellar hook formation. May act as a scaffolding protein.</text>
</comment>
<keyword evidence="8" id="KW-0969">Cilium</keyword>
<feature type="region of interest" description="Disordered" evidence="6">
    <location>
        <begin position="1"/>
        <end position="26"/>
    </location>
</feature>
<comment type="similarity">
    <text evidence="1 5">Belongs to the FlgD family.</text>
</comment>
<evidence type="ECO:0000259" key="7">
    <source>
        <dbReference type="Pfam" id="PF13860"/>
    </source>
</evidence>
<dbReference type="NCBIfam" id="NF009453">
    <property type="entry name" value="PRK12813.1"/>
    <property type="match status" value="1"/>
</dbReference>
<keyword evidence="8" id="KW-0966">Cell projection</keyword>
<dbReference type="Gene3D" id="2.60.40.4070">
    <property type="match status" value="1"/>
</dbReference>
<dbReference type="AlphaFoldDB" id="A0A844CXR9"/>
<dbReference type="Pfam" id="PF03963">
    <property type="entry name" value="FlgD"/>
    <property type="match status" value="1"/>
</dbReference>
<dbReference type="GO" id="GO:0044781">
    <property type="term" value="P:bacterial-type flagellum organization"/>
    <property type="evidence" value="ECO:0007669"/>
    <property type="project" value="UniProtKB-UniRule"/>
</dbReference>
<gene>
    <name evidence="8" type="primary">flgD</name>
    <name evidence="8" type="ORF">FDP25_08365</name>
</gene>
<evidence type="ECO:0000313" key="9">
    <source>
        <dbReference type="Proteomes" id="UP000564704"/>
    </source>
</evidence>